<dbReference type="GO" id="GO:0016020">
    <property type="term" value="C:membrane"/>
    <property type="evidence" value="ECO:0007669"/>
    <property type="project" value="InterPro"/>
</dbReference>
<dbReference type="OrthoDB" id="6759120at2"/>
<sequence length="407" mass="45090">MNGKTLLALAIPCALPFNALAEGGGFVEDAHFSIKARNFYMNRNFLDERTSQNYSEEWAQGFIGIFESGFTQGTVGFGVDAIGLLGIKLDTGNGRKGGGTLLLEEDSDGAKDSYGYSGAALKAKFSNTVFKYGDQLMNLPVLATSDNRLLPETTQGWLLTSKEIDGLTLHAGHFTALRSRDQSEHDSGGMTTVDLVGGNYQFNRDLSARLYHSDVDDYWRKTYAGATAQWQLSPNWLSKFDFNGYDTRSQGRELGGKLDNRIWSLSATLGTGPHSVMIAHQRVSGDGNYTYGVDGNSTVFLANSVQYSDFNYENERSWQARYDFDFAAVGVPGLTFMTRYLRGTGFHTAQTNDGKAWERDIELKYVVQSGAAKDLSMRVRQASFRSADRGLNFNEVRLITEYPLNVF</sequence>
<evidence type="ECO:0000313" key="4">
    <source>
        <dbReference type="EMBL" id="NNJ15079.1"/>
    </source>
</evidence>
<dbReference type="RefSeq" id="WP_009407346.1">
    <property type="nucleotide sequence ID" value="NZ_AMWJ02000001.1"/>
</dbReference>
<dbReference type="InterPro" id="IPR023614">
    <property type="entry name" value="Porin_dom_sf"/>
</dbReference>
<dbReference type="eggNOG" id="ENOG5032VA5">
    <property type="taxonomic scope" value="Bacteria"/>
</dbReference>
<dbReference type="Proteomes" id="UP000010448">
    <property type="component" value="Unassembled WGS sequence"/>
</dbReference>
<dbReference type="Gene3D" id="2.40.160.10">
    <property type="entry name" value="Porin"/>
    <property type="match status" value="1"/>
</dbReference>
<protein>
    <submittedName>
        <fullName evidence="4">OprD family porin</fullName>
    </submittedName>
</protein>
<keyword evidence="3" id="KW-0732">Signal</keyword>
<organism evidence="4 5">
    <name type="scientific">Pseudomonas bharatica CSV86</name>
    <dbReference type="NCBI Taxonomy" id="1005395"/>
    <lineage>
        <taxon>Bacteria</taxon>
        <taxon>Pseudomonadati</taxon>
        <taxon>Pseudomonadota</taxon>
        <taxon>Gammaproteobacteria</taxon>
        <taxon>Pseudomonadales</taxon>
        <taxon>Pseudomonadaceae</taxon>
        <taxon>Pseudomonas</taxon>
        <taxon>Pseudomonas bharatica</taxon>
    </lineage>
</organism>
<dbReference type="EMBL" id="AMWJ02000001">
    <property type="protein sequence ID" value="NNJ15079.1"/>
    <property type="molecule type" value="Genomic_DNA"/>
</dbReference>
<keyword evidence="5" id="KW-1185">Reference proteome</keyword>
<comment type="caution">
    <text evidence="4">The sequence shown here is derived from an EMBL/GenBank/DDBJ whole genome shotgun (WGS) entry which is preliminary data.</text>
</comment>
<proteinExistence type="inferred from homology"/>
<dbReference type="InterPro" id="IPR005318">
    <property type="entry name" value="OM_porin_bac"/>
</dbReference>
<dbReference type="Pfam" id="PF03573">
    <property type="entry name" value="OprD"/>
    <property type="match status" value="1"/>
</dbReference>
<keyword evidence="2" id="KW-0813">Transport</keyword>
<name>L1LTK7_9PSED</name>
<dbReference type="PANTHER" id="PTHR34596:SF2">
    <property type="entry name" value="CHITOPORIN"/>
    <property type="match status" value="1"/>
</dbReference>
<dbReference type="PANTHER" id="PTHR34596">
    <property type="entry name" value="CHITOPORIN"/>
    <property type="match status" value="1"/>
</dbReference>
<evidence type="ECO:0000313" key="5">
    <source>
        <dbReference type="Proteomes" id="UP000010448"/>
    </source>
</evidence>
<comment type="similarity">
    <text evidence="1">Belongs to the outer membrane porin (Opr) (TC 1.B.25) family.</text>
</comment>
<reference evidence="4 5" key="1">
    <citation type="journal article" date="2013" name="Genome Announc.">
        <title>Genome Sequence of Naphthalene-Degrading Soil Bacterium Pseudomonas putida CSV86.</title>
        <authorList>
            <person name="Phale P.S."/>
            <person name="Paliwal V."/>
            <person name="Raju S.C."/>
            <person name="Modak A."/>
            <person name="Purohit H.J."/>
        </authorList>
    </citation>
    <scope>NUCLEOTIDE SEQUENCE [LARGE SCALE GENOMIC DNA]</scope>
    <source>
        <strain evidence="4 5">CSV86</strain>
    </source>
</reference>
<dbReference type="GO" id="GO:0015288">
    <property type="term" value="F:porin activity"/>
    <property type="evidence" value="ECO:0007669"/>
    <property type="project" value="TreeGrafter"/>
</dbReference>
<dbReference type="AlphaFoldDB" id="L1LTK7"/>
<evidence type="ECO:0000256" key="3">
    <source>
        <dbReference type="ARBA" id="ARBA00022729"/>
    </source>
</evidence>
<evidence type="ECO:0000256" key="2">
    <source>
        <dbReference type="ARBA" id="ARBA00022448"/>
    </source>
</evidence>
<evidence type="ECO:0000256" key="1">
    <source>
        <dbReference type="ARBA" id="ARBA00009075"/>
    </source>
</evidence>
<gene>
    <name evidence="4" type="ORF">CSV86_007395</name>
</gene>
<accession>L1LTK7</accession>